<dbReference type="Gene3D" id="2.30.30.90">
    <property type="match status" value="1"/>
</dbReference>
<dbReference type="GO" id="GO:0046914">
    <property type="term" value="F:transition metal ion binding"/>
    <property type="evidence" value="ECO:0007669"/>
    <property type="project" value="InterPro"/>
</dbReference>
<evidence type="ECO:0000313" key="15">
    <source>
        <dbReference type="Proteomes" id="UP000014387"/>
    </source>
</evidence>
<dbReference type="SMART" id="SM00899">
    <property type="entry name" value="FeoA"/>
    <property type="match status" value="1"/>
</dbReference>
<dbReference type="InterPro" id="IPR036421">
    <property type="entry name" value="Fe_dep_repressor_sf"/>
</dbReference>
<name>A0A9W5VWA5_9ACTO</name>
<dbReference type="SUPFAM" id="SSF50037">
    <property type="entry name" value="C-terminal domain of transcriptional repressors"/>
    <property type="match status" value="1"/>
</dbReference>
<evidence type="ECO:0000256" key="12">
    <source>
        <dbReference type="ARBA" id="ARBA00032593"/>
    </source>
</evidence>
<dbReference type="FunFam" id="1.10.60.10:FF:000004">
    <property type="entry name" value="DtxR family transcriptional regulator"/>
    <property type="match status" value="1"/>
</dbReference>
<dbReference type="Pfam" id="PF01325">
    <property type="entry name" value="Fe_dep_repress"/>
    <property type="match status" value="1"/>
</dbReference>
<dbReference type="InterPro" id="IPR050536">
    <property type="entry name" value="DtxR_MntR_Metal-Reg"/>
</dbReference>
<dbReference type="GO" id="GO:0046983">
    <property type="term" value="F:protein dimerization activity"/>
    <property type="evidence" value="ECO:0007669"/>
    <property type="project" value="InterPro"/>
</dbReference>
<keyword evidence="8" id="KW-0238">DNA-binding</keyword>
<evidence type="ECO:0000256" key="5">
    <source>
        <dbReference type="ARBA" id="ARBA00022491"/>
    </source>
</evidence>
<dbReference type="Pfam" id="PF04023">
    <property type="entry name" value="FeoA"/>
    <property type="match status" value="1"/>
</dbReference>
<dbReference type="SMART" id="SM00529">
    <property type="entry name" value="HTH_DTXR"/>
    <property type="match status" value="1"/>
</dbReference>
<dbReference type="EMBL" id="AGWN01000001">
    <property type="protein sequence ID" value="EPD30723.1"/>
    <property type="molecule type" value="Genomic_DNA"/>
</dbReference>
<gene>
    <name evidence="14" type="ORF">HMPREF9238_00474</name>
</gene>
<evidence type="ECO:0000256" key="9">
    <source>
        <dbReference type="ARBA" id="ARBA00023159"/>
    </source>
</evidence>
<evidence type="ECO:0000256" key="6">
    <source>
        <dbReference type="ARBA" id="ARBA00023004"/>
    </source>
</evidence>
<proteinExistence type="inferred from homology"/>
<dbReference type="AlphaFoldDB" id="A0A9W5VWA5"/>
<dbReference type="InterPro" id="IPR011991">
    <property type="entry name" value="ArsR-like_HTH"/>
</dbReference>
<dbReference type="InterPro" id="IPR036388">
    <property type="entry name" value="WH-like_DNA-bd_sf"/>
</dbReference>
<sequence length="228" mass="25762">MTGKRELSTVREDYLRAVYSVQEWGDQGVSVTELATIMEVVPSTASENVRKLRDAGLLDHQPYQKVRLTEAGRKEAIEMVRRHRILETFLHRSLGYSWDELHFEAHELEHAVSDRFIDKLDEALGFPRFDPHGDPIPGKDGSVHRCSCFTLPGAPLDEDLQIVRIRDGEPEVLRYFEQRDILPGAKLRVVERADVAGQVTVELNGTRIDISTALAARIKVTPEHAESA</sequence>
<dbReference type="InterPro" id="IPR038157">
    <property type="entry name" value="FeoA_core_dom"/>
</dbReference>
<keyword evidence="15" id="KW-1185">Reference proteome</keyword>
<comment type="caution">
    <text evidence="14">The sequence shown here is derived from an EMBL/GenBank/DDBJ whole genome shotgun (WGS) entry which is preliminary data.</text>
</comment>
<dbReference type="Pfam" id="PF02742">
    <property type="entry name" value="Fe_dep_repr_C"/>
    <property type="match status" value="1"/>
</dbReference>
<keyword evidence="5" id="KW-0678">Repressor</keyword>
<evidence type="ECO:0000256" key="10">
    <source>
        <dbReference type="ARBA" id="ARBA00023163"/>
    </source>
</evidence>
<protein>
    <recommendedName>
        <fullName evidence="12">Manganese transport regulator</fullName>
    </recommendedName>
</protein>
<evidence type="ECO:0000256" key="7">
    <source>
        <dbReference type="ARBA" id="ARBA00023015"/>
    </source>
</evidence>
<comment type="similarity">
    <text evidence="2">Belongs to the DtxR/MntR family.</text>
</comment>
<reference evidence="14 15" key="1">
    <citation type="submission" date="2013-05" db="EMBL/GenBank/DDBJ databases">
        <title>The Genome Sequence of Actinomyces europaeus ACS-120-V-COL10B.</title>
        <authorList>
            <consortium name="The Broad Institute Genomics Platform"/>
            <person name="Earl A."/>
            <person name="Ward D."/>
            <person name="Feldgarden M."/>
            <person name="Gevers D."/>
            <person name="Saerens B."/>
            <person name="Vaneechoutte M."/>
            <person name="Walker B."/>
            <person name="Young S."/>
            <person name="Zeng Q."/>
            <person name="Gargeya S."/>
            <person name="Fitzgerald M."/>
            <person name="Haas B."/>
            <person name="Abouelleil A."/>
            <person name="Allen A.W."/>
            <person name="Alvarado L."/>
            <person name="Arachchi H.M."/>
            <person name="Berlin A.M."/>
            <person name="Chapman S.B."/>
            <person name="Gainer-Dewar J."/>
            <person name="Goldberg J."/>
            <person name="Griggs A."/>
            <person name="Gujja S."/>
            <person name="Hansen M."/>
            <person name="Howarth C."/>
            <person name="Imamovic A."/>
            <person name="Ireland A."/>
            <person name="Larimer J."/>
            <person name="McCowan C."/>
            <person name="Murphy C."/>
            <person name="Pearson M."/>
            <person name="Poon T.W."/>
            <person name="Priest M."/>
            <person name="Roberts A."/>
            <person name="Saif S."/>
            <person name="Shea T."/>
            <person name="Sisk P."/>
            <person name="Sykes S."/>
            <person name="Wortman J."/>
            <person name="Nusbaum C."/>
            <person name="Birren B."/>
        </authorList>
    </citation>
    <scope>NUCLEOTIDE SEQUENCE [LARGE SCALE GENOMIC DNA]</scope>
    <source>
        <strain evidence="14 15">ACS-120-V-Col10b</strain>
    </source>
</reference>
<keyword evidence="11" id="KW-0464">Manganese</keyword>
<dbReference type="CDD" id="cd00090">
    <property type="entry name" value="HTH_ARSR"/>
    <property type="match status" value="1"/>
</dbReference>
<evidence type="ECO:0000256" key="11">
    <source>
        <dbReference type="ARBA" id="ARBA00023211"/>
    </source>
</evidence>
<dbReference type="RefSeq" id="WP_016443835.1">
    <property type="nucleotide sequence ID" value="NZ_KE150266.1"/>
</dbReference>
<dbReference type="InterPro" id="IPR022689">
    <property type="entry name" value="Iron_dep_repressor"/>
</dbReference>
<dbReference type="GO" id="GO:0045892">
    <property type="term" value="P:negative regulation of DNA-templated transcription"/>
    <property type="evidence" value="ECO:0007669"/>
    <property type="project" value="TreeGrafter"/>
</dbReference>
<keyword evidence="9" id="KW-0010">Activator</keyword>
<keyword evidence="6" id="KW-0408">Iron</keyword>
<dbReference type="SUPFAM" id="SSF46785">
    <property type="entry name" value="Winged helix' DNA-binding domain"/>
    <property type="match status" value="1"/>
</dbReference>
<dbReference type="SUPFAM" id="SSF47979">
    <property type="entry name" value="Iron-dependent repressor protein, dimerization domain"/>
    <property type="match status" value="1"/>
</dbReference>
<dbReference type="Proteomes" id="UP000014387">
    <property type="component" value="Unassembled WGS sequence"/>
</dbReference>
<dbReference type="GO" id="GO:0005737">
    <property type="term" value="C:cytoplasm"/>
    <property type="evidence" value="ECO:0007669"/>
    <property type="project" value="UniProtKB-SubCell"/>
</dbReference>
<dbReference type="PANTHER" id="PTHR33238">
    <property type="entry name" value="IRON (METAL) DEPENDENT REPRESSOR, DTXR FAMILY"/>
    <property type="match status" value="1"/>
</dbReference>
<evidence type="ECO:0000313" key="14">
    <source>
        <dbReference type="EMBL" id="EPD30723.1"/>
    </source>
</evidence>
<dbReference type="GO" id="GO:0003677">
    <property type="term" value="F:DNA binding"/>
    <property type="evidence" value="ECO:0007669"/>
    <property type="project" value="UniProtKB-KW"/>
</dbReference>
<dbReference type="PANTHER" id="PTHR33238:SF11">
    <property type="entry name" value="TRANSCRIPTIONAL REGULATOR MNTR"/>
    <property type="match status" value="1"/>
</dbReference>
<keyword evidence="7" id="KW-0805">Transcription regulation</keyword>
<dbReference type="Gene3D" id="1.10.10.10">
    <property type="entry name" value="Winged helix-like DNA-binding domain superfamily/Winged helix DNA-binding domain"/>
    <property type="match status" value="1"/>
</dbReference>
<dbReference type="PROSITE" id="PS50944">
    <property type="entry name" value="HTH_DTXR"/>
    <property type="match status" value="1"/>
</dbReference>
<comment type="subcellular location">
    <subcellularLocation>
        <location evidence="1">Cytoplasm</location>
    </subcellularLocation>
</comment>
<evidence type="ECO:0000256" key="4">
    <source>
        <dbReference type="ARBA" id="ARBA00022490"/>
    </source>
</evidence>
<dbReference type="InterPro" id="IPR007167">
    <property type="entry name" value="Fe-transptr_FeoA-like"/>
</dbReference>
<dbReference type="InterPro" id="IPR022687">
    <property type="entry name" value="HTH_DTXR"/>
</dbReference>
<dbReference type="InterPro" id="IPR001367">
    <property type="entry name" value="Fe_dep_repressor"/>
</dbReference>
<dbReference type="InterPro" id="IPR008988">
    <property type="entry name" value="Transcriptional_repressor_C"/>
</dbReference>
<evidence type="ECO:0000256" key="8">
    <source>
        <dbReference type="ARBA" id="ARBA00023125"/>
    </source>
</evidence>
<evidence type="ECO:0000256" key="3">
    <source>
        <dbReference type="ARBA" id="ARBA00011738"/>
    </source>
</evidence>
<accession>A0A9W5VWA5</accession>
<evidence type="ECO:0000256" key="2">
    <source>
        <dbReference type="ARBA" id="ARBA00007871"/>
    </source>
</evidence>
<dbReference type="GO" id="GO:0003700">
    <property type="term" value="F:DNA-binding transcription factor activity"/>
    <property type="evidence" value="ECO:0007669"/>
    <property type="project" value="InterPro"/>
</dbReference>
<evidence type="ECO:0000256" key="1">
    <source>
        <dbReference type="ARBA" id="ARBA00004496"/>
    </source>
</evidence>
<dbReference type="InterPro" id="IPR036390">
    <property type="entry name" value="WH_DNA-bd_sf"/>
</dbReference>
<organism evidence="14 15">
    <name type="scientific">Gleimia europaea ACS-120-V-Col10b</name>
    <dbReference type="NCBI Taxonomy" id="883069"/>
    <lineage>
        <taxon>Bacteria</taxon>
        <taxon>Bacillati</taxon>
        <taxon>Actinomycetota</taxon>
        <taxon>Actinomycetes</taxon>
        <taxon>Actinomycetales</taxon>
        <taxon>Actinomycetaceae</taxon>
        <taxon>Gleimia</taxon>
    </lineage>
</organism>
<feature type="domain" description="HTH dtxR-type" evidence="13">
    <location>
        <begin position="7"/>
        <end position="69"/>
    </location>
</feature>
<keyword evidence="4" id="KW-0963">Cytoplasm</keyword>
<keyword evidence="10" id="KW-0804">Transcription</keyword>
<comment type="subunit">
    <text evidence="3">Homodimer.</text>
</comment>
<evidence type="ECO:0000259" key="13">
    <source>
        <dbReference type="PROSITE" id="PS50944"/>
    </source>
</evidence>